<dbReference type="InterPro" id="IPR017046">
    <property type="entry name" value="Prenylcysteine_Oxase1"/>
</dbReference>
<keyword evidence="4" id="KW-0732">Signal</keyword>
<organism evidence="9">
    <name type="scientific">Ditylum brightwellii</name>
    <dbReference type="NCBI Taxonomy" id="49249"/>
    <lineage>
        <taxon>Eukaryota</taxon>
        <taxon>Sar</taxon>
        <taxon>Stramenopiles</taxon>
        <taxon>Ochrophyta</taxon>
        <taxon>Bacillariophyta</taxon>
        <taxon>Mediophyceae</taxon>
        <taxon>Lithodesmiophycidae</taxon>
        <taxon>Lithodesmiales</taxon>
        <taxon>Lithodesmiaceae</taxon>
        <taxon>Ditylum</taxon>
    </lineage>
</organism>
<keyword evidence="7" id="KW-0325">Glycoprotein</keyword>
<reference evidence="9" key="1">
    <citation type="submission" date="2021-01" db="EMBL/GenBank/DDBJ databases">
        <authorList>
            <person name="Corre E."/>
            <person name="Pelletier E."/>
            <person name="Niang G."/>
            <person name="Scheremetjew M."/>
            <person name="Finn R."/>
            <person name="Kale V."/>
            <person name="Holt S."/>
            <person name="Cochrane G."/>
            <person name="Meng A."/>
            <person name="Brown T."/>
            <person name="Cohen L."/>
        </authorList>
    </citation>
    <scope>NUCLEOTIDE SEQUENCE</scope>
    <source>
        <strain evidence="9">GSO104</strain>
    </source>
</reference>
<evidence type="ECO:0000256" key="2">
    <source>
        <dbReference type="ARBA" id="ARBA00009967"/>
    </source>
</evidence>
<comment type="similarity">
    <text evidence="2">Belongs to the prenylcysteine oxidase family.</text>
</comment>
<keyword evidence="5" id="KW-0274">FAD</keyword>
<evidence type="ECO:0000256" key="3">
    <source>
        <dbReference type="ARBA" id="ARBA00022630"/>
    </source>
</evidence>
<evidence type="ECO:0000256" key="4">
    <source>
        <dbReference type="ARBA" id="ARBA00022729"/>
    </source>
</evidence>
<dbReference type="GO" id="GO:0001735">
    <property type="term" value="F:prenylcysteine oxidase activity"/>
    <property type="evidence" value="ECO:0007669"/>
    <property type="project" value="InterPro"/>
</dbReference>
<dbReference type="PANTHER" id="PTHR15944:SF0">
    <property type="entry name" value="PRENYLCYSTEINE LYASE DOMAIN-CONTAINING PROTEIN"/>
    <property type="match status" value="1"/>
</dbReference>
<protein>
    <recommendedName>
        <fullName evidence="8">Prenylcysteine lyase domain-containing protein</fullName>
    </recommendedName>
</protein>
<feature type="domain" description="Prenylcysteine lyase" evidence="8">
    <location>
        <begin position="189"/>
        <end position="588"/>
    </location>
</feature>
<evidence type="ECO:0000256" key="6">
    <source>
        <dbReference type="ARBA" id="ARBA00023002"/>
    </source>
</evidence>
<dbReference type="InterPro" id="IPR036188">
    <property type="entry name" value="FAD/NAD-bd_sf"/>
</dbReference>
<dbReference type="GO" id="GO:0030327">
    <property type="term" value="P:prenylated protein catabolic process"/>
    <property type="evidence" value="ECO:0007669"/>
    <property type="project" value="TreeGrafter"/>
</dbReference>
<dbReference type="PANTHER" id="PTHR15944">
    <property type="entry name" value="FARNESYLCYSTEINE LYASE"/>
    <property type="match status" value="1"/>
</dbReference>
<evidence type="ECO:0000256" key="1">
    <source>
        <dbReference type="ARBA" id="ARBA00001974"/>
    </source>
</evidence>
<evidence type="ECO:0000313" key="9">
    <source>
        <dbReference type="EMBL" id="CAE4634733.1"/>
    </source>
</evidence>
<dbReference type="EMBL" id="HBNS01037641">
    <property type="protein sequence ID" value="CAE4634733.1"/>
    <property type="molecule type" value="Transcribed_RNA"/>
</dbReference>
<dbReference type="InterPro" id="IPR010795">
    <property type="entry name" value="Prenylcys_lyase"/>
</dbReference>
<dbReference type="SUPFAM" id="SSF51905">
    <property type="entry name" value="FAD/NAD(P)-binding domain"/>
    <property type="match status" value="1"/>
</dbReference>
<gene>
    <name evidence="9" type="ORF">DBRI00130_LOCUS29384</name>
</gene>
<dbReference type="GO" id="GO:0030328">
    <property type="term" value="P:prenylcysteine catabolic process"/>
    <property type="evidence" value="ECO:0007669"/>
    <property type="project" value="InterPro"/>
</dbReference>
<proteinExistence type="inferred from homology"/>
<comment type="cofactor">
    <cofactor evidence="1">
        <name>FAD</name>
        <dbReference type="ChEBI" id="CHEBI:57692"/>
    </cofactor>
</comment>
<keyword evidence="6" id="KW-0560">Oxidoreductase</keyword>
<accession>A0A7S4S5Q3</accession>
<keyword evidence="3" id="KW-0285">Flavoprotein</keyword>
<evidence type="ECO:0000256" key="5">
    <source>
        <dbReference type="ARBA" id="ARBA00022827"/>
    </source>
</evidence>
<sequence>MGRNLSREDTMRSAFLLLLRYLTFFIIPTLPFHVHGEDQEIFCANNERGATKIAVIGGGIGGSFVTKFLSDYDTRSNSYAIDSIELFDPSPILQSEDVVQTSSIVPSSGSLEEDWQGSRVASITLGDGTVVELGGSIVFDGNRLVLEIMEGDPNLSRSKPKDDGENKERMPQGFGVFDGNGEMAFLVSDSSSIIRSIKVLWRYGLDVIRMSRAAQRALEPFYSIYDMLESDDPNTYFKSIDEMWNATGAGFFDLSLMSFDDFLDTLGINRMTRWWRRFLPGQGNFRKELLTAMNLCNNNQPNSQMNGFSGFTNYMSTTGQIFSIEGGNYHLIQSAFRQAQAQYNRTSCMSSAGKEIIRHVQKKVTSVISGPKQMELWSGKEELGKFDIVIVAAPLQFSQISFLVKSHLDDDEAEPKPMFKVNDLPISTASQYTQVITTVVSNATLQAEYFGLTKENAPRSIYVTEKGRQLEGFTAVSRIGATDVYKVFSPEKLSTEKLKSFFGPYHTIEYIKVWGGDHGGATPNYNGGGKSVMSTPYMLYDGKEEDKNSHGEEFPALYYINSVEPTVACIELSAIGAKSVAKLVAQRLGLVASSPSREANEEL</sequence>
<dbReference type="Pfam" id="PF07156">
    <property type="entry name" value="Prenylcys_lyase"/>
    <property type="match status" value="1"/>
</dbReference>
<evidence type="ECO:0000256" key="7">
    <source>
        <dbReference type="ARBA" id="ARBA00023180"/>
    </source>
</evidence>
<dbReference type="AlphaFoldDB" id="A0A7S4S5Q3"/>
<evidence type="ECO:0000259" key="8">
    <source>
        <dbReference type="Pfam" id="PF07156"/>
    </source>
</evidence>
<name>A0A7S4S5Q3_9STRA</name>